<evidence type="ECO:0000256" key="11">
    <source>
        <dbReference type="ARBA" id="ARBA00023128"/>
    </source>
</evidence>
<dbReference type="InterPro" id="IPR019760">
    <property type="entry name" value="DNA-dir_DNA_pol_A_CS"/>
</dbReference>
<proteinExistence type="inferred from homology"/>
<evidence type="ECO:0000256" key="5">
    <source>
        <dbReference type="ARBA" id="ARBA00022679"/>
    </source>
</evidence>
<dbReference type="InterPro" id="IPR041336">
    <property type="entry name" value="DNApol_Exo"/>
</dbReference>
<dbReference type="GO" id="GO:0032043">
    <property type="term" value="P:mitochondrial DNA catabolic process"/>
    <property type="evidence" value="ECO:0007669"/>
    <property type="project" value="EnsemblFungi"/>
</dbReference>
<dbReference type="STRING" id="284811.Q759C0"/>
<dbReference type="GeneID" id="4620618"/>
<reference evidence="19" key="2">
    <citation type="journal article" date="2013" name="G3 (Bethesda)">
        <title>Genomes of Ashbya fungi isolated from insects reveal four mating-type loci, numerous translocations, lack of transposons, and distinct gene duplications.</title>
        <authorList>
            <person name="Dietrich F.S."/>
            <person name="Voegeli S."/>
            <person name="Kuo S."/>
            <person name="Philippsen P."/>
        </authorList>
    </citation>
    <scope>GENOME REANNOTATION</scope>
    <source>
        <strain evidence="19">ATCC 10895 / CBS 109.51 / FGSC 9923 / NRRL Y-1056</strain>
    </source>
</reference>
<evidence type="ECO:0000256" key="12">
    <source>
        <dbReference type="ARBA" id="ARBA00031966"/>
    </source>
</evidence>
<dbReference type="GO" id="GO:0006264">
    <property type="term" value="P:mitochondrial DNA replication"/>
    <property type="evidence" value="ECO:0000318"/>
    <property type="project" value="GO_Central"/>
</dbReference>
<feature type="compositionally biased region" description="Polar residues" evidence="16">
    <location>
        <begin position="1064"/>
        <end position="1075"/>
    </location>
</feature>
<dbReference type="FunFam" id="3.30.420.390:FF:000003">
    <property type="entry name" value="DNA polymerase gamma, mitochondrial"/>
    <property type="match status" value="1"/>
</dbReference>
<evidence type="ECO:0000256" key="3">
    <source>
        <dbReference type="ARBA" id="ARBA00007705"/>
    </source>
</evidence>
<dbReference type="GO" id="GO:0003887">
    <property type="term" value="F:DNA-directed DNA polymerase activity"/>
    <property type="evidence" value="ECO:0000318"/>
    <property type="project" value="GO_Central"/>
</dbReference>
<accession>Q759C0</accession>
<evidence type="ECO:0000256" key="15">
    <source>
        <dbReference type="ARBA" id="ARBA00069489"/>
    </source>
</evidence>
<keyword evidence="11" id="KW-0496">Mitochondrion</keyword>
<dbReference type="Gene3D" id="3.30.420.390">
    <property type="match status" value="2"/>
</dbReference>
<evidence type="ECO:0000313" key="18">
    <source>
        <dbReference type="EMBL" id="AAS52277.1"/>
    </source>
</evidence>
<dbReference type="KEGG" id="ago:AGOS_ADR357C"/>
<keyword evidence="6" id="KW-0548">Nucleotidyltransferase</keyword>
<dbReference type="RefSeq" id="NP_984453.1">
    <property type="nucleotide sequence ID" value="NM_209806.1"/>
</dbReference>
<evidence type="ECO:0000256" key="6">
    <source>
        <dbReference type="ARBA" id="ARBA00022695"/>
    </source>
</evidence>
<keyword evidence="19" id="KW-1185">Reference proteome</keyword>
<keyword evidence="8" id="KW-0460">Magnesium</keyword>
<keyword evidence="7" id="KW-0235">DNA replication</keyword>
<dbReference type="PRINTS" id="PR00867">
    <property type="entry name" value="DNAPOLG"/>
</dbReference>
<dbReference type="GO" id="GO:0005760">
    <property type="term" value="C:gamma DNA polymerase complex"/>
    <property type="evidence" value="ECO:0007669"/>
    <property type="project" value="InterPro"/>
</dbReference>
<gene>
    <name evidence="18" type="ORF">AGOS_ADR357C</name>
</gene>
<evidence type="ECO:0000256" key="9">
    <source>
        <dbReference type="ARBA" id="ARBA00022932"/>
    </source>
</evidence>
<dbReference type="Pfam" id="PF00476">
    <property type="entry name" value="DNA_pol_A"/>
    <property type="match status" value="1"/>
</dbReference>
<dbReference type="PANTHER" id="PTHR10267">
    <property type="entry name" value="DNA POLYMERASE SUBUNIT GAMMA-1"/>
    <property type="match status" value="1"/>
</dbReference>
<dbReference type="GO" id="GO:0003677">
    <property type="term" value="F:DNA binding"/>
    <property type="evidence" value="ECO:0007669"/>
    <property type="project" value="UniProtKB-KW"/>
</dbReference>
<dbReference type="PANTHER" id="PTHR10267:SF0">
    <property type="entry name" value="DNA POLYMERASE SUBUNIT GAMMA-1"/>
    <property type="match status" value="1"/>
</dbReference>
<evidence type="ECO:0000256" key="14">
    <source>
        <dbReference type="ARBA" id="ARBA00057053"/>
    </source>
</evidence>
<dbReference type="eggNOG" id="KOG3657">
    <property type="taxonomic scope" value="Eukaryota"/>
</dbReference>
<name>Q759C0_EREGS</name>
<dbReference type="OrthoDB" id="5588663at2759"/>
<dbReference type="GO" id="GO:0006995">
    <property type="term" value="P:cellular response to nitrogen starvation"/>
    <property type="evidence" value="ECO:0007669"/>
    <property type="project" value="EnsemblFungi"/>
</dbReference>
<dbReference type="InterPro" id="IPR043502">
    <property type="entry name" value="DNA/RNA_pol_sf"/>
</dbReference>
<dbReference type="Gene3D" id="1.10.150.20">
    <property type="entry name" value="5' to 3' exonuclease, C-terminal subdomain"/>
    <property type="match status" value="1"/>
</dbReference>
<dbReference type="SMART" id="SM00482">
    <property type="entry name" value="POLAc"/>
    <property type="match status" value="1"/>
</dbReference>
<evidence type="ECO:0000256" key="1">
    <source>
        <dbReference type="ARBA" id="ARBA00001946"/>
    </source>
</evidence>
<evidence type="ECO:0000256" key="4">
    <source>
        <dbReference type="ARBA" id="ARBA00012417"/>
    </source>
</evidence>
<dbReference type="InterPro" id="IPR002297">
    <property type="entry name" value="DNA-dir_DNA_pol_A_mt"/>
</dbReference>
<reference evidence="18 19" key="1">
    <citation type="journal article" date="2004" name="Science">
        <title>The Ashbya gossypii genome as a tool for mapping the ancient Saccharomyces cerevisiae genome.</title>
        <authorList>
            <person name="Dietrich F.S."/>
            <person name="Voegeli S."/>
            <person name="Brachat S."/>
            <person name="Lerch A."/>
            <person name="Gates K."/>
            <person name="Steiner S."/>
            <person name="Mohr C."/>
            <person name="Pohlmann R."/>
            <person name="Luedi P."/>
            <person name="Choi S."/>
            <person name="Wing R.A."/>
            <person name="Flavier A."/>
            <person name="Gaffney T.D."/>
            <person name="Philippsen P."/>
        </authorList>
    </citation>
    <scope>NUCLEOTIDE SEQUENCE [LARGE SCALE GENOMIC DNA]</scope>
    <source>
        <strain evidence="19">ATCC 10895 / CBS 109.51 / FGSC 9923 / NRRL Y-1056</strain>
    </source>
</reference>
<dbReference type="FunCoup" id="Q759C0">
    <property type="interactions" value="814"/>
</dbReference>
<keyword evidence="10" id="KW-0238">DNA-binding</keyword>
<dbReference type="OMA" id="AMHITNL"/>
<comment type="subcellular location">
    <subcellularLocation>
        <location evidence="2">Mitochondrion</location>
    </subcellularLocation>
</comment>
<comment type="catalytic activity">
    <reaction evidence="13">
        <text>DNA(n) + a 2'-deoxyribonucleoside 5'-triphosphate = DNA(n+1) + diphosphate</text>
        <dbReference type="Rhea" id="RHEA:22508"/>
        <dbReference type="Rhea" id="RHEA-COMP:17339"/>
        <dbReference type="Rhea" id="RHEA-COMP:17340"/>
        <dbReference type="ChEBI" id="CHEBI:33019"/>
        <dbReference type="ChEBI" id="CHEBI:61560"/>
        <dbReference type="ChEBI" id="CHEBI:173112"/>
        <dbReference type="EC" id="2.7.7.7"/>
    </reaction>
</comment>
<dbReference type="Pfam" id="PF18136">
    <property type="entry name" value="DNApol_Exo"/>
    <property type="match status" value="1"/>
</dbReference>
<feature type="domain" description="DNA-directed DNA polymerase family A palm" evidence="17">
    <location>
        <begin position="662"/>
        <end position="890"/>
    </location>
</feature>
<dbReference type="PROSITE" id="PS00447">
    <property type="entry name" value="DNA_POLYMERASE_A"/>
    <property type="match status" value="1"/>
</dbReference>
<dbReference type="Gene3D" id="3.30.70.370">
    <property type="match status" value="1"/>
</dbReference>
<dbReference type="EMBL" id="AE016817">
    <property type="protein sequence ID" value="AAS52277.1"/>
    <property type="molecule type" value="Genomic_DNA"/>
</dbReference>
<dbReference type="InParanoid" id="Q759C0"/>
<evidence type="ECO:0000256" key="10">
    <source>
        <dbReference type="ARBA" id="ARBA00023125"/>
    </source>
</evidence>
<dbReference type="HOGENOM" id="CLU_001524_2_1_1"/>
<dbReference type="FunFam" id="1.10.150.20:FF:000035">
    <property type="entry name" value="DNA polymerase gamma, mitochondrial"/>
    <property type="match status" value="1"/>
</dbReference>
<dbReference type="GO" id="GO:0005739">
    <property type="term" value="C:mitochondrion"/>
    <property type="evidence" value="ECO:0000318"/>
    <property type="project" value="GO_Central"/>
</dbReference>
<dbReference type="Proteomes" id="UP000000591">
    <property type="component" value="Chromosome IV"/>
</dbReference>
<feature type="region of interest" description="Disordered" evidence="16">
    <location>
        <begin position="1064"/>
        <end position="1083"/>
    </location>
</feature>
<comment type="similarity">
    <text evidence="3">Belongs to the DNA polymerase type-A family.</text>
</comment>
<dbReference type="SUPFAM" id="SSF56672">
    <property type="entry name" value="DNA/RNA polymerases"/>
    <property type="match status" value="1"/>
</dbReference>
<dbReference type="AlphaFoldDB" id="Q759C0"/>
<comment type="cofactor">
    <cofactor evidence="1">
        <name>Mg(2+)</name>
        <dbReference type="ChEBI" id="CHEBI:18420"/>
    </cofactor>
</comment>
<dbReference type="InterPro" id="IPR012337">
    <property type="entry name" value="RNaseH-like_sf"/>
</dbReference>
<organism evidence="18 19">
    <name type="scientific">Eremothecium gossypii (strain ATCC 10895 / CBS 109.51 / FGSC 9923 / NRRL Y-1056)</name>
    <name type="common">Yeast</name>
    <name type="synonym">Ashbya gossypii</name>
    <dbReference type="NCBI Taxonomy" id="284811"/>
    <lineage>
        <taxon>Eukaryota</taxon>
        <taxon>Fungi</taxon>
        <taxon>Dikarya</taxon>
        <taxon>Ascomycota</taxon>
        <taxon>Saccharomycotina</taxon>
        <taxon>Saccharomycetes</taxon>
        <taxon>Saccharomycetales</taxon>
        <taxon>Saccharomycetaceae</taxon>
        <taxon>Eremothecium</taxon>
    </lineage>
</organism>
<dbReference type="InterPro" id="IPR001098">
    <property type="entry name" value="DNA-dir_DNA_pol_A_palm_dom"/>
</dbReference>
<evidence type="ECO:0000256" key="13">
    <source>
        <dbReference type="ARBA" id="ARBA00049244"/>
    </source>
</evidence>
<evidence type="ECO:0000259" key="17">
    <source>
        <dbReference type="SMART" id="SM00482"/>
    </source>
</evidence>
<dbReference type="EC" id="2.7.7.7" evidence="4"/>
<comment type="function">
    <text evidence="14">Involved in the replication of mitochondrial DNA.</text>
</comment>
<keyword evidence="9" id="KW-0239">DNA-directed DNA polymerase</keyword>
<evidence type="ECO:0000313" key="19">
    <source>
        <dbReference type="Proteomes" id="UP000000591"/>
    </source>
</evidence>
<evidence type="ECO:0000256" key="8">
    <source>
        <dbReference type="ARBA" id="ARBA00022842"/>
    </source>
</evidence>
<dbReference type="SUPFAM" id="SSF53098">
    <property type="entry name" value="Ribonuclease H-like"/>
    <property type="match status" value="1"/>
</dbReference>
<evidence type="ECO:0000256" key="7">
    <source>
        <dbReference type="ARBA" id="ARBA00022705"/>
    </source>
</evidence>
<dbReference type="GO" id="GO:0008408">
    <property type="term" value="F:3'-5' exonuclease activity"/>
    <property type="evidence" value="ECO:0000318"/>
    <property type="project" value="GO_Central"/>
</dbReference>
<sequence>MIKCGLTRLKSVRGASVRGYSDAARKQARNDTKWHEEPRLNPVGIQYMSHSLHKQLFGASESMRRRNLDEAARGKLVKWSKLYLKLHGLLGSKTSISEPISFELPQLQGTTLDEHFQRLGHFASDPYLSLCENKSTEILPRPQRWLRKAGWYRYAPGREPEAVASPLEDIYVFDVECLYKISDYPTLAVALSDKAWYLWCSPYICGEDNFVHLIPLNTMTRPQVIIGHNVGYDRSKVLEEYNLAPSKAFFMDTMSLHISSSGMCSRQRPFYLKNQKTKQQENDGDLDYELNEDLELGNWYNLSTMNSLRDVAKLHCNINLEKTLRDSFEALDKQEVIDKFQQLVDYCSTDVETTSKVFDKVYPLFREQCPHPVSFGALRFLSNCILPVQPKMWKQYIDGAETLYQNARQAIEEKIITIIEEIVKLKDKPEVYENDPWYKQLDWTISPLKLTKKGVPAKRQKMPGYPAWYRSLFTGTDKKPNITIRSRLIPLFFKLTWEGYPVVWNQEHGWCFEVPDANAGTFLKKNYAIANSPDFDRNVGYTAFRIPHPSSAEQRTTTLFSKPYMHFMDKNVLQSEYSLAREALKINSSGSYWTAARERIKTQHVVSKEDFPDQFAMVDGTPSRDDQVGAIIPKIIPMGTVTRRAVENTWLTASNAKANRIGSELKTKIVAPEGYSFVGADVDSEELWIASLIGDSVFNIHGGTAIGYMCLEGTKDAGTDMHTKTASILGCSRNEAKIFNYGRIYGAGVRFAAQLLKQFNPTLSEEQTRATAERLYEATKGKTYHSKIFKKFWFGGSESILFNKLEHIAEQDQPRTPVLGAGITVSLLKRNLGKDTFLPSRINWAIQSSGVDYLHLLFCSMHYLIEKYRLRARVCISIHDELRYLVANEDRYRVALALQVANLWTRAIFCEQIGIDDLPQNCAFFSAVDIDHVLRKEVDMDCVTPSNQTPVPHGERVTITDLLARPDAALNNPNPAVNVADYPVVQRQPVLAYYNSTYDAAFLNFFLDMQIQDSKASVADIEKHYREFLLRDAFSADRAETVTMADYLAANGGGKLSINAIDTTTLAPPQPQQRKPASRRKPRVINRSHRIAIGGPAAFDAFHASVDLAEEDADLRAAAITRNYLRDRPHL</sequence>
<keyword evidence="5" id="KW-0808">Transferase</keyword>
<protein>
    <recommendedName>
        <fullName evidence="15">DNA polymerase gamma</fullName>
        <ecNumber evidence="4">2.7.7.7</ecNumber>
    </recommendedName>
    <alternativeName>
        <fullName evidence="12">Mitochondrial DNA polymerase catalytic subunit</fullName>
    </alternativeName>
</protein>
<evidence type="ECO:0000256" key="16">
    <source>
        <dbReference type="SAM" id="MobiDB-lite"/>
    </source>
</evidence>
<evidence type="ECO:0000256" key="2">
    <source>
        <dbReference type="ARBA" id="ARBA00004173"/>
    </source>
</evidence>